<dbReference type="PANTHER" id="PTHR21485:SF6">
    <property type="entry name" value="N-ACYLNEURAMINATE CYTIDYLYLTRANSFERASE-RELATED"/>
    <property type="match status" value="1"/>
</dbReference>
<sequence>MITVFLPCRAGSERVPKKNTKPFAGVEGGLLVIKLKELLKVNLVSKIVLSTNDPVVIDIAESLKSNNILIDKRPEALASSSTSTDDLIKYVPEVIKEGHIMWTHVTSPFLDSKVYTEIIEAYLNGLDNGNDSLMTVNKIQTFLWNEEGSLNYDRKIEKWPRTQTLPKLYEVNSGVFINSYENYVKYQDRIGEDPYLFETEGYASFDIDWIEDFNLGEFIYKSLNH</sequence>
<dbReference type="AlphaFoldDB" id="A0A6N6M8Y3"/>
<keyword evidence="2" id="KW-1185">Reference proteome</keyword>
<dbReference type="EMBL" id="WAAT01000052">
    <property type="protein sequence ID" value="KAB1066518.1"/>
    <property type="molecule type" value="Genomic_DNA"/>
</dbReference>
<dbReference type="GO" id="GO:0008781">
    <property type="term" value="F:N-acylneuraminate cytidylyltransferase activity"/>
    <property type="evidence" value="ECO:0007669"/>
    <property type="project" value="TreeGrafter"/>
</dbReference>
<comment type="caution">
    <text evidence="1">The sequence shown here is derived from an EMBL/GenBank/DDBJ whole genome shotgun (WGS) entry which is preliminary data.</text>
</comment>
<dbReference type="InterPro" id="IPR003329">
    <property type="entry name" value="Cytidylyl_trans"/>
</dbReference>
<dbReference type="RefSeq" id="WP_150940839.1">
    <property type="nucleotide sequence ID" value="NZ_WAAT01000052.1"/>
</dbReference>
<dbReference type="InterPro" id="IPR029044">
    <property type="entry name" value="Nucleotide-diphossugar_trans"/>
</dbReference>
<protein>
    <submittedName>
        <fullName evidence="1">Acylneuraminate cytidylyltransferase family protein</fullName>
    </submittedName>
</protein>
<evidence type="ECO:0000313" key="2">
    <source>
        <dbReference type="Proteomes" id="UP000441333"/>
    </source>
</evidence>
<dbReference type="Pfam" id="PF02348">
    <property type="entry name" value="CTP_transf_3"/>
    <property type="match status" value="1"/>
</dbReference>
<proteinExistence type="predicted"/>
<accession>A0A6N6M8Y3</accession>
<organism evidence="1 2">
    <name type="scientific">Pseudotamlana haliotis</name>
    <dbReference type="NCBI Taxonomy" id="2614804"/>
    <lineage>
        <taxon>Bacteria</taxon>
        <taxon>Pseudomonadati</taxon>
        <taxon>Bacteroidota</taxon>
        <taxon>Flavobacteriia</taxon>
        <taxon>Flavobacteriales</taxon>
        <taxon>Flavobacteriaceae</taxon>
        <taxon>Pseudotamlana</taxon>
    </lineage>
</organism>
<reference evidence="1 2" key="1">
    <citation type="submission" date="2019-09" db="EMBL/GenBank/DDBJ databases">
        <authorList>
            <person name="Cao W.R."/>
        </authorList>
    </citation>
    <scope>NUCLEOTIDE SEQUENCE [LARGE SCALE GENOMIC DNA]</scope>
    <source>
        <strain evidence="1 2">B1N29</strain>
    </source>
</reference>
<gene>
    <name evidence="1" type="ORF">F6U93_13935</name>
</gene>
<dbReference type="SUPFAM" id="SSF53448">
    <property type="entry name" value="Nucleotide-diphospho-sugar transferases"/>
    <property type="match status" value="1"/>
</dbReference>
<dbReference type="PANTHER" id="PTHR21485">
    <property type="entry name" value="HAD SUPERFAMILY MEMBERS CMAS AND KDSC"/>
    <property type="match status" value="1"/>
</dbReference>
<dbReference type="InterPro" id="IPR050793">
    <property type="entry name" value="CMP-NeuNAc_synthase"/>
</dbReference>
<dbReference type="Proteomes" id="UP000441333">
    <property type="component" value="Unassembled WGS sequence"/>
</dbReference>
<dbReference type="CDD" id="cd02513">
    <property type="entry name" value="CMP-NeuAc_Synthase"/>
    <property type="match status" value="1"/>
</dbReference>
<keyword evidence="1" id="KW-0808">Transferase</keyword>
<name>A0A6N6M8Y3_9FLAO</name>
<evidence type="ECO:0000313" key="1">
    <source>
        <dbReference type="EMBL" id="KAB1066518.1"/>
    </source>
</evidence>
<keyword evidence="1" id="KW-0548">Nucleotidyltransferase</keyword>
<dbReference type="Gene3D" id="3.90.550.10">
    <property type="entry name" value="Spore Coat Polysaccharide Biosynthesis Protein SpsA, Chain A"/>
    <property type="match status" value="1"/>
</dbReference>